<evidence type="ECO:0000256" key="3">
    <source>
        <dbReference type="ARBA" id="ARBA00022968"/>
    </source>
</evidence>
<evidence type="ECO:0000256" key="5">
    <source>
        <dbReference type="ARBA" id="ARBA00023284"/>
    </source>
</evidence>
<evidence type="ECO:0000256" key="1">
    <source>
        <dbReference type="ARBA" id="ARBA00004196"/>
    </source>
</evidence>
<dbReference type="GO" id="GO:0016209">
    <property type="term" value="F:antioxidant activity"/>
    <property type="evidence" value="ECO:0007669"/>
    <property type="project" value="InterPro"/>
</dbReference>
<sequence length="183" mass="20511">MVVKKNVMRRNKTLQFVILAAVLVIGGYAVFQSLFQTTAVMKAGNKPPEFRLLGLDGTAHDLSEYKGKPLILNFWGTWCPPCRAEMPALQSVYDRWKDKGVQLVGINLSEEKLTVQNFAREVGASFPILLDRNRQTEKKYGLKQYPTTFFIGADGKIQDIMIGGPLSENDIESRIAKLMNAKS</sequence>
<evidence type="ECO:0000256" key="2">
    <source>
        <dbReference type="ARBA" id="ARBA00022748"/>
    </source>
</evidence>
<dbReference type="Pfam" id="PF00578">
    <property type="entry name" value="AhpC-TSA"/>
    <property type="match status" value="1"/>
</dbReference>
<gene>
    <name evidence="7" type="ORF">E5161_03100</name>
</gene>
<dbReference type="InterPro" id="IPR017937">
    <property type="entry name" value="Thioredoxin_CS"/>
</dbReference>
<dbReference type="PROSITE" id="PS51352">
    <property type="entry name" value="THIOREDOXIN_2"/>
    <property type="match status" value="1"/>
</dbReference>
<comment type="caution">
    <text evidence="7">The sequence shown here is derived from an EMBL/GenBank/DDBJ whole genome shotgun (WGS) entry which is preliminary data.</text>
</comment>
<keyword evidence="4" id="KW-1015">Disulfide bond</keyword>
<dbReference type="PROSITE" id="PS00194">
    <property type="entry name" value="THIOREDOXIN_1"/>
    <property type="match status" value="1"/>
</dbReference>
<reference evidence="7 8" key="1">
    <citation type="submission" date="2019-04" db="EMBL/GenBank/DDBJ databases">
        <title>Cohnella sp. nov., isolated from soil.</title>
        <authorList>
            <person name="Kim W."/>
        </authorList>
    </citation>
    <scope>NUCLEOTIDE SEQUENCE [LARGE SCALE GENOMIC DNA]</scope>
    <source>
        <strain evidence="7 8">CAU 1483</strain>
    </source>
</reference>
<dbReference type="SUPFAM" id="SSF52833">
    <property type="entry name" value="Thioredoxin-like"/>
    <property type="match status" value="1"/>
</dbReference>
<dbReference type="OrthoDB" id="25753at2"/>
<keyword evidence="2" id="KW-0201">Cytochrome c-type biogenesis</keyword>
<name>A0A4U0FLD7_9BACL</name>
<dbReference type="Proteomes" id="UP000309673">
    <property type="component" value="Unassembled WGS sequence"/>
</dbReference>
<dbReference type="InterPro" id="IPR000866">
    <property type="entry name" value="AhpC/TSA"/>
</dbReference>
<organism evidence="7 8">
    <name type="scientific">Cohnella pontilimi</name>
    <dbReference type="NCBI Taxonomy" id="2564100"/>
    <lineage>
        <taxon>Bacteria</taxon>
        <taxon>Bacillati</taxon>
        <taxon>Bacillota</taxon>
        <taxon>Bacilli</taxon>
        <taxon>Bacillales</taxon>
        <taxon>Paenibacillaceae</taxon>
        <taxon>Cohnella</taxon>
    </lineage>
</organism>
<dbReference type="PANTHER" id="PTHR42852:SF6">
    <property type="entry name" value="THIOL:DISULFIDE INTERCHANGE PROTEIN DSBE"/>
    <property type="match status" value="1"/>
</dbReference>
<dbReference type="GO" id="GO:0016491">
    <property type="term" value="F:oxidoreductase activity"/>
    <property type="evidence" value="ECO:0007669"/>
    <property type="project" value="InterPro"/>
</dbReference>
<dbReference type="PANTHER" id="PTHR42852">
    <property type="entry name" value="THIOL:DISULFIDE INTERCHANGE PROTEIN DSBE"/>
    <property type="match status" value="1"/>
</dbReference>
<dbReference type="InterPro" id="IPR036249">
    <property type="entry name" value="Thioredoxin-like_sf"/>
</dbReference>
<keyword evidence="3" id="KW-0735">Signal-anchor</keyword>
<protein>
    <submittedName>
        <fullName evidence="7">Redoxin domain-containing protein</fullName>
    </submittedName>
</protein>
<evidence type="ECO:0000313" key="7">
    <source>
        <dbReference type="EMBL" id="TJY44382.1"/>
    </source>
</evidence>
<dbReference type="GO" id="GO:0017004">
    <property type="term" value="P:cytochrome complex assembly"/>
    <property type="evidence" value="ECO:0007669"/>
    <property type="project" value="UniProtKB-KW"/>
</dbReference>
<accession>A0A4U0FLD7</accession>
<keyword evidence="3" id="KW-0812">Transmembrane</keyword>
<keyword evidence="8" id="KW-1185">Reference proteome</keyword>
<dbReference type="EMBL" id="SUPK01000001">
    <property type="protein sequence ID" value="TJY44382.1"/>
    <property type="molecule type" value="Genomic_DNA"/>
</dbReference>
<comment type="subcellular location">
    <subcellularLocation>
        <location evidence="1">Cell envelope</location>
    </subcellularLocation>
</comment>
<evidence type="ECO:0000256" key="4">
    <source>
        <dbReference type="ARBA" id="ARBA00023157"/>
    </source>
</evidence>
<evidence type="ECO:0000313" key="8">
    <source>
        <dbReference type="Proteomes" id="UP000309673"/>
    </source>
</evidence>
<dbReference type="InterPro" id="IPR050553">
    <property type="entry name" value="Thioredoxin_ResA/DsbE_sf"/>
</dbReference>
<keyword evidence="5" id="KW-0676">Redox-active center</keyword>
<dbReference type="InterPro" id="IPR013766">
    <property type="entry name" value="Thioredoxin_domain"/>
</dbReference>
<evidence type="ECO:0000259" key="6">
    <source>
        <dbReference type="PROSITE" id="PS51352"/>
    </source>
</evidence>
<dbReference type="AlphaFoldDB" id="A0A4U0FLD7"/>
<dbReference type="GO" id="GO:0030313">
    <property type="term" value="C:cell envelope"/>
    <property type="evidence" value="ECO:0007669"/>
    <property type="project" value="UniProtKB-SubCell"/>
</dbReference>
<dbReference type="CDD" id="cd02966">
    <property type="entry name" value="TlpA_like_family"/>
    <property type="match status" value="1"/>
</dbReference>
<proteinExistence type="predicted"/>
<feature type="domain" description="Thioredoxin" evidence="6">
    <location>
        <begin position="41"/>
        <end position="180"/>
    </location>
</feature>
<dbReference type="Gene3D" id="3.40.30.10">
    <property type="entry name" value="Glutaredoxin"/>
    <property type="match status" value="1"/>
</dbReference>